<accession>A0A7E4WCA7</accession>
<name>A0A7E4WCA7_PANRE</name>
<proteinExistence type="predicted"/>
<dbReference type="AlphaFoldDB" id="A0A7E4WCA7"/>
<evidence type="ECO:0000313" key="1">
    <source>
        <dbReference type="Proteomes" id="UP000492821"/>
    </source>
</evidence>
<reference evidence="2" key="2">
    <citation type="submission" date="2020-10" db="UniProtKB">
        <authorList>
            <consortium name="WormBaseParasite"/>
        </authorList>
    </citation>
    <scope>IDENTIFICATION</scope>
</reference>
<evidence type="ECO:0000313" key="2">
    <source>
        <dbReference type="WBParaSite" id="Pan_g9549.t1"/>
    </source>
</evidence>
<keyword evidence="1" id="KW-1185">Reference proteome</keyword>
<dbReference type="Proteomes" id="UP000492821">
    <property type="component" value="Unassembled WGS sequence"/>
</dbReference>
<reference evidence="1" key="1">
    <citation type="journal article" date="2013" name="Genetics">
        <title>The draft genome and transcriptome of Panagrellus redivivus are shaped by the harsh demands of a free-living lifestyle.</title>
        <authorList>
            <person name="Srinivasan J."/>
            <person name="Dillman A.R."/>
            <person name="Macchietto M.G."/>
            <person name="Heikkinen L."/>
            <person name="Lakso M."/>
            <person name="Fracchia K.M."/>
            <person name="Antoshechkin I."/>
            <person name="Mortazavi A."/>
            <person name="Wong G."/>
            <person name="Sternberg P.W."/>
        </authorList>
    </citation>
    <scope>NUCLEOTIDE SEQUENCE [LARGE SCALE GENOMIC DNA]</scope>
    <source>
        <strain evidence="1">MT8872</strain>
    </source>
</reference>
<organism evidence="1 2">
    <name type="scientific">Panagrellus redivivus</name>
    <name type="common">Microworm</name>
    <dbReference type="NCBI Taxonomy" id="6233"/>
    <lineage>
        <taxon>Eukaryota</taxon>
        <taxon>Metazoa</taxon>
        <taxon>Ecdysozoa</taxon>
        <taxon>Nematoda</taxon>
        <taxon>Chromadorea</taxon>
        <taxon>Rhabditida</taxon>
        <taxon>Tylenchina</taxon>
        <taxon>Panagrolaimomorpha</taxon>
        <taxon>Panagrolaimoidea</taxon>
        <taxon>Panagrolaimidae</taxon>
        <taxon>Panagrellus</taxon>
    </lineage>
</organism>
<dbReference type="WBParaSite" id="Pan_g9549.t1">
    <property type="protein sequence ID" value="Pan_g9549.t1"/>
    <property type="gene ID" value="Pan_g9549"/>
</dbReference>
<sequence length="67" mass="7407">MKPHTCCNNLTSDRLDSVTVIVVNVVNVNCCQTMSEVVSRSNPVRSQSLGVNTKQNRTSPVFYCSMI</sequence>
<protein>
    <submittedName>
        <fullName evidence="2">Ovule protein</fullName>
    </submittedName>
</protein>